<feature type="compositionally biased region" description="Low complexity" evidence="1">
    <location>
        <begin position="11"/>
        <end position="22"/>
    </location>
</feature>
<feature type="compositionally biased region" description="Acidic residues" evidence="1">
    <location>
        <begin position="473"/>
        <end position="483"/>
    </location>
</feature>
<dbReference type="AlphaFoldDB" id="A0A9P4MQN7"/>
<evidence type="ECO:0000313" key="3">
    <source>
        <dbReference type="Proteomes" id="UP000799536"/>
    </source>
</evidence>
<dbReference type="PANTHER" id="PTHR37171:SF1">
    <property type="entry name" value="SERINE_THREONINE-PROTEIN KINASE YRZF-RELATED"/>
    <property type="match status" value="1"/>
</dbReference>
<evidence type="ECO:0000313" key="2">
    <source>
        <dbReference type="EMBL" id="KAF2202014.1"/>
    </source>
</evidence>
<name>A0A9P4MQN7_9PLEO</name>
<dbReference type="InterPro" id="IPR052396">
    <property type="entry name" value="Meiotic_Drive_Suppr_Kinase"/>
</dbReference>
<feature type="compositionally biased region" description="Polar residues" evidence="1">
    <location>
        <begin position="216"/>
        <end position="228"/>
    </location>
</feature>
<accession>A0A9P4MQN7</accession>
<protein>
    <recommendedName>
        <fullName evidence="4">Protein kinase domain-containing protein</fullName>
    </recommendedName>
</protein>
<dbReference type="EMBL" id="ML993952">
    <property type="protein sequence ID" value="KAF2202014.1"/>
    <property type="molecule type" value="Genomic_DNA"/>
</dbReference>
<evidence type="ECO:0008006" key="4">
    <source>
        <dbReference type="Google" id="ProtNLM"/>
    </source>
</evidence>
<dbReference type="PANTHER" id="PTHR37171">
    <property type="entry name" value="SERINE/THREONINE-PROTEIN KINASE YRZF-RELATED"/>
    <property type="match status" value="1"/>
</dbReference>
<dbReference type="SUPFAM" id="SSF56112">
    <property type="entry name" value="Protein kinase-like (PK-like)"/>
    <property type="match status" value="1"/>
</dbReference>
<dbReference type="InterPro" id="IPR011009">
    <property type="entry name" value="Kinase-like_dom_sf"/>
</dbReference>
<comment type="caution">
    <text evidence="2">The sequence shown here is derived from an EMBL/GenBank/DDBJ whole genome shotgun (WGS) entry which is preliminary data.</text>
</comment>
<reference evidence="2" key="1">
    <citation type="journal article" date="2020" name="Stud. Mycol.">
        <title>101 Dothideomycetes genomes: a test case for predicting lifestyles and emergence of pathogens.</title>
        <authorList>
            <person name="Haridas S."/>
            <person name="Albert R."/>
            <person name="Binder M."/>
            <person name="Bloem J."/>
            <person name="Labutti K."/>
            <person name="Salamov A."/>
            <person name="Andreopoulos B."/>
            <person name="Baker S."/>
            <person name="Barry K."/>
            <person name="Bills G."/>
            <person name="Bluhm B."/>
            <person name="Cannon C."/>
            <person name="Castanera R."/>
            <person name="Culley D."/>
            <person name="Daum C."/>
            <person name="Ezra D."/>
            <person name="Gonzalez J."/>
            <person name="Henrissat B."/>
            <person name="Kuo A."/>
            <person name="Liang C."/>
            <person name="Lipzen A."/>
            <person name="Lutzoni F."/>
            <person name="Magnuson J."/>
            <person name="Mondo S."/>
            <person name="Nolan M."/>
            <person name="Ohm R."/>
            <person name="Pangilinan J."/>
            <person name="Park H.-J."/>
            <person name="Ramirez L."/>
            <person name="Alfaro M."/>
            <person name="Sun H."/>
            <person name="Tritt A."/>
            <person name="Yoshinaga Y."/>
            <person name="Zwiers L.-H."/>
            <person name="Turgeon B."/>
            <person name="Goodwin S."/>
            <person name="Spatafora J."/>
            <person name="Crous P."/>
            <person name="Grigoriev I."/>
        </authorList>
    </citation>
    <scope>NUCLEOTIDE SEQUENCE</scope>
    <source>
        <strain evidence="2">ATCC 74209</strain>
    </source>
</reference>
<feature type="region of interest" description="Disordered" evidence="1">
    <location>
        <begin position="1"/>
        <end position="48"/>
    </location>
</feature>
<feature type="compositionally biased region" description="Basic and acidic residues" evidence="1">
    <location>
        <begin position="23"/>
        <end position="48"/>
    </location>
</feature>
<organism evidence="2 3">
    <name type="scientific">Delitschia confertaspora ATCC 74209</name>
    <dbReference type="NCBI Taxonomy" id="1513339"/>
    <lineage>
        <taxon>Eukaryota</taxon>
        <taxon>Fungi</taxon>
        <taxon>Dikarya</taxon>
        <taxon>Ascomycota</taxon>
        <taxon>Pezizomycotina</taxon>
        <taxon>Dothideomycetes</taxon>
        <taxon>Pleosporomycetidae</taxon>
        <taxon>Pleosporales</taxon>
        <taxon>Delitschiaceae</taxon>
        <taxon>Delitschia</taxon>
    </lineage>
</organism>
<dbReference type="OrthoDB" id="3944001at2759"/>
<gene>
    <name evidence="2" type="ORF">GQ43DRAFT_12038</name>
</gene>
<dbReference type="Proteomes" id="UP000799536">
    <property type="component" value="Unassembled WGS sequence"/>
</dbReference>
<keyword evidence="3" id="KW-1185">Reference proteome</keyword>
<evidence type="ECO:0000256" key="1">
    <source>
        <dbReference type="SAM" id="MobiDB-lite"/>
    </source>
</evidence>
<feature type="compositionally biased region" description="Low complexity" evidence="1">
    <location>
        <begin position="507"/>
        <end position="517"/>
    </location>
</feature>
<proteinExistence type="predicted"/>
<feature type="region of interest" description="Disordered" evidence="1">
    <location>
        <begin position="207"/>
        <end position="236"/>
    </location>
</feature>
<sequence>MHSPVNKHSMEQQILELQALLQKEQRRREDAERGQQEAERAKQEAENQTRKTTLLEFLDGCHTKVYWHLNVQHNRTLSTQGSPANADNKLRPDCIRPWESFARDQEEIWITLMESSFPEERQFTSLQFLEESGESIKRRMLSSEMDLHHFLRSTVEDPVTLIVQKLHDDPYLRRQFDLHGSVSFENHANTLSVDTIQERMQEICLEGHGRRRSPRLQAQNERASASQPRSDRAPMRFSPPRADQFCVYNTTSNGSEQGERVPAYISELKAPHKLPLGYIQEGLGEINLDDIVTIRVKESIKRQCQHLLAAVITQAYSYMVQAGLEYGCIHTGEAIIFLRVPEDPRTVYYYLSVPNGDVGKTTGWSSDLKIDNRLHLTAVGQMLAFTLRAMRTRPRTSSWRTRAVDQLNVWAVEYEQVLDHLNIKEAPSSEYRPSPNNHYTRISPIKLRPRARRAIPAACAPEEERRFTHGGDDDGDDNDDFDNRDDYNNGGDFDANTPSRSRRAPLTNPTTTNSTNNRHAKDSGRGRNMKRYCTQECLFGLRNGGLLDGNCPNMQYHGKLRHTLNRKSFLKLIKAQLAKDLDEGCEPVGRPGSRGVLFRVTLLSHGYVLAAKGTPLWFSHLLRHEAEVYGRLSPIQGKHVPIHLGNITLDVGYPFEGIAIITDMMLLSFAGQPISRVQTDRTLLKRKVEESIQAVHQYGVLQRDAEARNILWNGGHVMIIDFERAIVMKPRKVLGELSWNGKRKTGGIDDAEKSGPSQDVLWLREVQQALRAAEIK</sequence>
<feature type="compositionally biased region" description="Basic and acidic residues" evidence="1">
    <location>
        <begin position="462"/>
        <end position="472"/>
    </location>
</feature>
<feature type="region of interest" description="Disordered" evidence="1">
    <location>
        <begin position="427"/>
        <end position="527"/>
    </location>
</feature>